<feature type="domain" description="EAL" evidence="1">
    <location>
        <begin position="26"/>
        <end position="243"/>
    </location>
</feature>
<sequence length="277" mass="31466">MILWNKGRKVNERIVSTSSFTANNIEDISLDSYLMSISQVSGLRFQPIVFLNNGQVIAHEVLSAISGDPALFFSSLCEELHLAIFLWQLEEVRHLPESCWFNLPVAVFSEPYLISELIAAGPAMENISIELQDPENIQHLNPLQFNRLRSGVRRLQQHGWNIILDDLTSTCAPYLNENDFKFAAVKFDRTELRGNPDLEQQIHHARSLSSVIVLEGIETAEDLKIANTCKADAGQGFLWPERKVNCYVPEVVARRALLWGQRLEHIRKQRVAVNAHL</sequence>
<gene>
    <name evidence="2" type="ORF">RHD99_05020</name>
</gene>
<reference evidence="2 3" key="1">
    <citation type="submission" date="2023-09" db="EMBL/GenBank/DDBJ databases">
        <title>Buttiauxella selenatireducens sp. nov., isolated from the rhizosphere of Cardamine hupingshanesis.</title>
        <authorList>
            <person name="Zhang S."/>
            <person name="Xu Z."/>
            <person name="Wang H."/>
            <person name="Guo Y."/>
        </authorList>
    </citation>
    <scope>NUCLEOTIDE SEQUENCE [LARGE SCALE GENOMIC DNA]</scope>
    <source>
        <strain evidence="2 3">R73</strain>
    </source>
</reference>
<proteinExistence type="predicted"/>
<dbReference type="Gene3D" id="3.20.20.450">
    <property type="entry name" value="EAL domain"/>
    <property type="match status" value="1"/>
</dbReference>
<dbReference type="Pfam" id="PF00563">
    <property type="entry name" value="EAL"/>
    <property type="match status" value="1"/>
</dbReference>
<dbReference type="SMART" id="SM00052">
    <property type="entry name" value="EAL"/>
    <property type="match status" value="1"/>
</dbReference>
<dbReference type="Proteomes" id="UP001246690">
    <property type="component" value="Chromosome"/>
</dbReference>
<dbReference type="InterPro" id="IPR001633">
    <property type="entry name" value="EAL_dom"/>
</dbReference>
<evidence type="ECO:0000313" key="3">
    <source>
        <dbReference type="Proteomes" id="UP001246690"/>
    </source>
</evidence>
<dbReference type="RefSeq" id="WP_309877720.1">
    <property type="nucleotide sequence ID" value="NZ_CP133838.1"/>
</dbReference>
<dbReference type="SUPFAM" id="SSF141868">
    <property type="entry name" value="EAL domain-like"/>
    <property type="match status" value="1"/>
</dbReference>
<name>A0ABY9SCW3_9ENTR</name>
<protein>
    <submittedName>
        <fullName evidence="2">EAL domain-containing protein</fullName>
    </submittedName>
</protein>
<dbReference type="InterPro" id="IPR035919">
    <property type="entry name" value="EAL_sf"/>
</dbReference>
<dbReference type="EMBL" id="CP133838">
    <property type="protein sequence ID" value="WMY75333.1"/>
    <property type="molecule type" value="Genomic_DNA"/>
</dbReference>
<evidence type="ECO:0000313" key="2">
    <source>
        <dbReference type="EMBL" id="WMY75333.1"/>
    </source>
</evidence>
<organism evidence="2 3">
    <name type="scientific">Buttiauxella selenatireducens</name>
    <dbReference type="NCBI Taxonomy" id="3073902"/>
    <lineage>
        <taxon>Bacteria</taxon>
        <taxon>Pseudomonadati</taxon>
        <taxon>Pseudomonadota</taxon>
        <taxon>Gammaproteobacteria</taxon>
        <taxon>Enterobacterales</taxon>
        <taxon>Enterobacteriaceae</taxon>
        <taxon>Buttiauxella</taxon>
    </lineage>
</organism>
<accession>A0ABY9SCW3</accession>
<keyword evidence="3" id="KW-1185">Reference proteome</keyword>
<evidence type="ECO:0000259" key="1">
    <source>
        <dbReference type="SMART" id="SM00052"/>
    </source>
</evidence>